<name>N1VLF0_9LEPT</name>
<keyword evidence="2" id="KW-1185">Reference proteome</keyword>
<dbReference type="AlphaFoldDB" id="N1VLF0"/>
<accession>N1VLF0</accession>
<dbReference type="EMBL" id="AOGW02000015">
    <property type="protein sequence ID" value="EMY60549.1"/>
    <property type="molecule type" value="Genomic_DNA"/>
</dbReference>
<sequence length="56" mass="6307">MLLSFSATYGKPKGIELAKQKESNPPYNDLIQSRKLSQFNVNLLNPLIFIDLATPE</sequence>
<proteinExistence type="predicted"/>
<dbReference type="Proteomes" id="UP000012371">
    <property type="component" value="Unassembled WGS sequence"/>
</dbReference>
<evidence type="ECO:0000313" key="2">
    <source>
        <dbReference type="Proteomes" id="UP000012371"/>
    </source>
</evidence>
<organism evidence="1 2">
    <name type="scientific">Leptospira terpstrae serovar Hualin str. LT 11-33 = ATCC 700639</name>
    <dbReference type="NCBI Taxonomy" id="1257025"/>
    <lineage>
        <taxon>Bacteria</taxon>
        <taxon>Pseudomonadati</taxon>
        <taxon>Spirochaetota</taxon>
        <taxon>Spirochaetia</taxon>
        <taxon>Leptospirales</taxon>
        <taxon>Leptospiraceae</taxon>
        <taxon>Leptospira</taxon>
    </lineage>
</organism>
<reference evidence="1" key="1">
    <citation type="submission" date="2013-03" db="EMBL/GenBank/DDBJ databases">
        <authorList>
            <person name="Harkins D.M."/>
            <person name="Durkin A.S."/>
            <person name="Brinkac L.M."/>
            <person name="Haft D.H."/>
            <person name="Selengut J.D."/>
            <person name="Sanka R."/>
            <person name="DePew J."/>
            <person name="Purushe J."/>
            <person name="Hartskeerl R.A."/>
            <person name="Ahmed A."/>
            <person name="van der Linden H."/>
            <person name="Goris M.G.A."/>
            <person name="Vinetz J.M."/>
            <person name="Sutton G.G."/>
            <person name="Nierman W.C."/>
            <person name="Fouts D.E."/>
        </authorList>
    </citation>
    <scope>NUCLEOTIDE SEQUENCE [LARGE SCALE GENOMIC DNA]</scope>
    <source>
        <strain evidence="1">LT 11-33</strain>
    </source>
</reference>
<gene>
    <name evidence="1" type="ORF">LEP1GSC203_0443</name>
</gene>
<protein>
    <submittedName>
        <fullName evidence="1">Uncharacterized protein</fullName>
    </submittedName>
</protein>
<comment type="caution">
    <text evidence="1">The sequence shown here is derived from an EMBL/GenBank/DDBJ whole genome shotgun (WGS) entry which is preliminary data.</text>
</comment>
<evidence type="ECO:0000313" key="1">
    <source>
        <dbReference type="EMBL" id="EMY60549.1"/>
    </source>
</evidence>